<keyword evidence="3" id="KW-1185">Reference proteome</keyword>
<evidence type="ECO:0000313" key="2">
    <source>
        <dbReference type="EMBL" id="KAF7807748.1"/>
    </source>
</evidence>
<dbReference type="AlphaFoldDB" id="A0A834SRC1"/>
<protein>
    <submittedName>
        <fullName evidence="2">Uncharacterized protein</fullName>
    </submittedName>
</protein>
<dbReference type="Proteomes" id="UP000634136">
    <property type="component" value="Unassembled WGS sequence"/>
</dbReference>
<keyword evidence="1" id="KW-0812">Transmembrane</keyword>
<name>A0A834SRC1_9FABA</name>
<accession>A0A834SRC1</accession>
<reference evidence="2" key="1">
    <citation type="submission" date="2020-09" db="EMBL/GenBank/DDBJ databases">
        <title>Genome-Enabled Discovery of Anthraquinone Biosynthesis in Senna tora.</title>
        <authorList>
            <person name="Kang S.-H."/>
            <person name="Pandey R.P."/>
            <person name="Lee C.-M."/>
            <person name="Sim J.-S."/>
            <person name="Jeong J.-T."/>
            <person name="Choi B.-S."/>
            <person name="Jung M."/>
            <person name="Ginzburg D."/>
            <person name="Zhao K."/>
            <person name="Won S.Y."/>
            <person name="Oh T.-J."/>
            <person name="Yu Y."/>
            <person name="Kim N.-H."/>
            <person name="Lee O.R."/>
            <person name="Lee T.-H."/>
            <person name="Bashyal P."/>
            <person name="Kim T.-S."/>
            <person name="Lee W.-H."/>
            <person name="Kawkins C."/>
            <person name="Kim C.-K."/>
            <person name="Kim J.S."/>
            <person name="Ahn B.O."/>
            <person name="Rhee S.Y."/>
            <person name="Sohng J.K."/>
        </authorList>
    </citation>
    <scope>NUCLEOTIDE SEQUENCE</scope>
    <source>
        <tissue evidence="2">Leaf</tissue>
    </source>
</reference>
<comment type="caution">
    <text evidence="2">The sequence shown here is derived from an EMBL/GenBank/DDBJ whole genome shotgun (WGS) entry which is preliminary data.</text>
</comment>
<evidence type="ECO:0000313" key="3">
    <source>
        <dbReference type="Proteomes" id="UP000634136"/>
    </source>
</evidence>
<dbReference type="EMBL" id="JAAIUW010000012">
    <property type="protein sequence ID" value="KAF7807748.1"/>
    <property type="molecule type" value="Genomic_DNA"/>
</dbReference>
<gene>
    <name evidence="2" type="ORF">G2W53_039909</name>
</gene>
<sequence>MWKLRNPNNQHCMHCTNILEMLRTWLHFITANVLPSSNLSVVTLGPSLLIYLLMTKQPVWLDWLIMLELHECIYNKLSNKKLIFLLLINSLYQRANASSLDIDGRLSLERTFNYSRVATGLFIYFMIFSQFSTFIQSSKIFK</sequence>
<feature type="transmembrane region" description="Helical" evidence="1">
    <location>
        <begin position="114"/>
        <end position="135"/>
    </location>
</feature>
<proteinExistence type="predicted"/>
<evidence type="ECO:0000256" key="1">
    <source>
        <dbReference type="SAM" id="Phobius"/>
    </source>
</evidence>
<organism evidence="2 3">
    <name type="scientific">Senna tora</name>
    <dbReference type="NCBI Taxonomy" id="362788"/>
    <lineage>
        <taxon>Eukaryota</taxon>
        <taxon>Viridiplantae</taxon>
        <taxon>Streptophyta</taxon>
        <taxon>Embryophyta</taxon>
        <taxon>Tracheophyta</taxon>
        <taxon>Spermatophyta</taxon>
        <taxon>Magnoliopsida</taxon>
        <taxon>eudicotyledons</taxon>
        <taxon>Gunneridae</taxon>
        <taxon>Pentapetalae</taxon>
        <taxon>rosids</taxon>
        <taxon>fabids</taxon>
        <taxon>Fabales</taxon>
        <taxon>Fabaceae</taxon>
        <taxon>Caesalpinioideae</taxon>
        <taxon>Cassia clade</taxon>
        <taxon>Senna</taxon>
    </lineage>
</organism>
<keyword evidence="1" id="KW-0472">Membrane</keyword>
<keyword evidence="1" id="KW-1133">Transmembrane helix</keyword>